<name>A0A315ZRX6_9ACTN</name>
<sequence>MTTSDRPLAYLTVNDVEYEYGIPGSTVRRWLRDGVLPHSKPGGKAKSHVLIARVDLDALLAASRVEATTGPLAAKS</sequence>
<accession>A0A315ZRX6</accession>
<dbReference type="Proteomes" id="UP000245469">
    <property type="component" value="Unassembled WGS sequence"/>
</dbReference>
<keyword evidence="3" id="KW-1185">Reference proteome</keyword>
<evidence type="ECO:0000259" key="1">
    <source>
        <dbReference type="Pfam" id="PF12728"/>
    </source>
</evidence>
<reference evidence="2 3" key="1">
    <citation type="submission" date="2018-03" db="EMBL/GenBank/DDBJ databases">
        <title>Genomic Encyclopedia of Archaeal and Bacterial Type Strains, Phase II (KMG-II): from individual species to whole genera.</title>
        <authorList>
            <person name="Goeker M."/>
        </authorList>
    </citation>
    <scope>NUCLEOTIDE SEQUENCE [LARGE SCALE GENOMIC DNA]</scope>
    <source>
        <strain evidence="2 3">DSM 44889</strain>
    </source>
</reference>
<dbReference type="SUPFAM" id="SSF46955">
    <property type="entry name" value="Putative DNA-binding domain"/>
    <property type="match status" value="1"/>
</dbReference>
<protein>
    <submittedName>
        <fullName evidence="2">Excisionase family DNA binding protein</fullName>
    </submittedName>
</protein>
<evidence type="ECO:0000313" key="3">
    <source>
        <dbReference type="Proteomes" id="UP000245469"/>
    </source>
</evidence>
<proteinExistence type="predicted"/>
<dbReference type="InterPro" id="IPR009061">
    <property type="entry name" value="DNA-bd_dom_put_sf"/>
</dbReference>
<gene>
    <name evidence="2" type="ORF">BXY45_13458</name>
</gene>
<dbReference type="EMBL" id="QGDQ01000034">
    <property type="protein sequence ID" value="PWJ47883.1"/>
    <property type="molecule type" value="Genomic_DNA"/>
</dbReference>
<dbReference type="AlphaFoldDB" id="A0A315ZRX6"/>
<dbReference type="InterPro" id="IPR041657">
    <property type="entry name" value="HTH_17"/>
</dbReference>
<comment type="caution">
    <text evidence="2">The sequence shown here is derived from an EMBL/GenBank/DDBJ whole genome shotgun (WGS) entry which is preliminary data.</text>
</comment>
<evidence type="ECO:0000313" key="2">
    <source>
        <dbReference type="EMBL" id="PWJ47883.1"/>
    </source>
</evidence>
<organism evidence="2 3">
    <name type="scientific">Quadrisphaera granulorum</name>
    <dbReference type="NCBI Taxonomy" id="317664"/>
    <lineage>
        <taxon>Bacteria</taxon>
        <taxon>Bacillati</taxon>
        <taxon>Actinomycetota</taxon>
        <taxon>Actinomycetes</taxon>
        <taxon>Kineosporiales</taxon>
        <taxon>Kineosporiaceae</taxon>
        <taxon>Quadrisphaera</taxon>
    </lineage>
</organism>
<feature type="domain" description="Helix-turn-helix" evidence="1">
    <location>
        <begin position="10"/>
        <end position="62"/>
    </location>
</feature>
<dbReference type="Pfam" id="PF12728">
    <property type="entry name" value="HTH_17"/>
    <property type="match status" value="1"/>
</dbReference>